<dbReference type="InterPro" id="IPR013324">
    <property type="entry name" value="RNA_pol_sigma_r3/r4-like"/>
</dbReference>
<dbReference type="eggNOG" id="COG1191">
    <property type="taxonomic scope" value="Bacteria"/>
</dbReference>
<dbReference type="PRINTS" id="PR00046">
    <property type="entry name" value="SIGMA70FCT"/>
</dbReference>
<keyword evidence="7" id="KW-1185">Reference proteome</keyword>
<dbReference type="Gene3D" id="1.10.1740.10">
    <property type="match status" value="1"/>
</dbReference>
<dbReference type="InterPro" id="IPR000943">
    <property type="entry name" value="RNA_pol_sigma70"/>
</dbReference>
<dbReference type="GO" id="GO:0003677">
    <property type="term" value="F:DNA binding"/>
    <property type="evidence" value="ECO:0007669"/>
    <property type="project" value="UniProtKB-KW"/>
</dbReference>
<dbReference type="Proteomes" id="UP000029264">
    <property type="component" value="Unassembled WGS sequence"/>
</dbReference>
<dbReference type="GO" id="GO:0006352">
    <property type="term" value="P:DNA-templated transcription initiation"/>
    <property type="evidence" value="ECO:0007669"/>
    <property type="project" value="InterPro"/>
</dbReference>
<dbReference type="Pfam" id="PF04539">
    <property type="entry name" value="Sigma70_r3"/>
    <property type="match status" value="1"/>
</dbReference>
<keyword evidence="3" id="KW-0238">DNA-binding</keyword>
<evidence type="ECO:0000313" key="6">
    <source>
        <dbReference type="EMBL" id="KFZ38185.1"/>
    </source>
</evidence>
<accession>A0A094JE30</accession>
<dbReference type="SUPFAM" id="SSF88659">
    <property type="entry name" value="Sigma3 and sigma4 domains of RNA polymerase sigma factors"/>
    <property type="match status" value="2"/>
</dbReference>
<dbReference type="NCBIfam" id="TIGR02937">
    <property type="entry name" value="sigma70-ECF"/>
    <property type="match status" value="1"/>
</dbReference>
<dbReference type="PROSITE" id="PS00716">
    <property type="entry name" value="SIGMA70_2"/>
    <property type="match status" value="1"/>
</dbReference>
<feature type="domain" description="RNA polymerase sigma-70" evidence="5">
    <location>
        <begin position="205"/>
        <end position="231"/>
    </location>
</feature>
<dbReference type="STRING" id="1515746.HR45_06710"/>
<dbReference type="RefSeq" id="WP_037440992.1">
    <property type="nucleotide sequence ID" value="NZ_JPEO01000003.1"/>
</dbReference>
<evidence type="ECO:0000256" key="1">
    <source>
        <dbReference type="ARBA" id="ARBA00023015"/>
    </source>
</evidence>
<dbReference type="SUPFAM" id="SSF88946">
    <property type="entry name" value="Sigma2 domain of RNA polymerase sigma factors"/>
    <property type="match status" value="1"/>
</dbReference>
<dbReference type="NCBIfam" id="TIGR02479">
    <property type="entry name" value="FliA_WhiG"/>
    <property type="match status" value="1"/>
</dbReference>
<evidence type="ECO:0000256" key="2">
    <source>
        <dbReference type="ARBA" id="ARBA00023082"/>
    </source>
</evidence>
<dbReference type="AlphaFoldDB" id="A0A094JE30"/>
<dbReference type="NCBIfam" id="NF005413">
    <property type="entry name" value="PRK06986.1"/>
    <property type="match status" value="1"/>
</dbReference>
<dbReference type="GO" id="GO:0003899">
    <property type="term" value="F:DNA-directed RNA polymerase activity"/>
    <property type="evidence" value="ECO:0007669"/>
    <property type="project" value="InterPro"/>
</dbReference>
<keyword evidence="1" id="KW-0805">Transcription regulation</keyword>
<proteinExistence type="predicted"/>
<evidence type="ECO:0000256" key="3">
    <source>
        <dbReference type="ARBA" id="ARBA00023125"/>
    </source>
</evidence>
<dbReference type="InterPro" id="IPR007630">
    <property type="entry name" value="RNA_pol_sigma70_r4"/>
</dbReference>
<evidence type="ECO:0000259" key="5">
    <source>
        <dbReference type="PROSITE" id="PS00716"/>
    </source>
</evidence>
<dbReference type="InterPro" id="IPR014284">
    <property type="entry name" value="RNA_pol_sigma-70_dom"/>
</dbReference>
<name>A0A094JE30_9GAMM</name>
<protein>
    <recommendedName>
        <fullName evidence="5">RNA polymerase sigma-70 domain-containing protein</fullName>
    </recommendedName>
</protein>
<sequence>MLAHSEWKAAGEQLENQPVAGEQAALNQYAHLVRRVVAHMRSQVGVVADRDDLQQIGMMALLKSIRRYGRSLDEQFESYAFKSIRGAMLDEFRRLDWRSRQSRKEAHDFRDAVRELRRELGREPRDAEICVALKISERQLLNMRYLEQAEVVESFEMLLEQQTHFVDSNEDIEQLEVRQLMTQTLALLPERHRILLQLYYTHELNMKEIALTLGLTESRVCQLHKQSLQLLTEKLKG</sequence>
<dbReference type="Gene3D" id="1.20.140.160">
    <property type="match status" value="1"/>
</dbReference>
<comment type="caution">
    <text evidence="6">The sequence shown here is derived from an EMBL/GenBank/DDBJ whole genome shotgun (WGS) entry which is preliminary data.</text>
</comment>
<gene>
    <name evidence="6" type="ORF">HR45_06710</name>
</gene>
<dbReference type="InterPro" id="IPR007624">
    <property type="entry name" value="RNA_pol_sigma70_r3"/>
</dbReference>
<dbReference type="EMBL" id="JPEO01000003">
    <property type="protein sequence ID" value="KFZ38185.1"/>
    <property type="molecule type" value="Genomic_DNA"/>
</dbReference>
<dbReference type="Pfam" id="PF04542">
    <property type="entry name" value="Sigma70_r2"/>
    <property type="match status" value="1"/>
</dbReference>
<keyword evidence="4" id="KW-0804">Transcription</keyword>
<organism evidence="6 7">
    <name type="scientific">Shewanella mangrovi</name>
    <dbReference type="NCBI Taxonomy" id="1515746"/>
    <lineage>
        <taxon>Bacteria</taxon>
        <taxon>Pseudomonadati</taxon>
        <taxon>Pseudomonadota</taxon>
        <taxon>Gammaproteobacteria</taxon>
        <taxon>Alteromonadales</taxon>
        <taxon>Shewanellaceae</taxon>
        <taxon>Shewanella</taxon>
    </lineage>
</organism>
<dbReference type="InterPro" id="IPR007627">
    <property type="entry name" value="RNA_pol_sigma70_r2"/>
</dbReference>
<dbReference type="GO" id="GO:0016987">
    <property type="term" value="F:sigma factor activity"/>
    <property type="evidence" value="ECO:0007669"/>
    <property type="project" value="UniProtKB-KW"/>
</dbReference>
<dbReference type="OrthoDB" id="9799825at2"/>
<evidence type="ECO:0000313" key="7">
    <source>
        <dbReference type="Proteomes" id="UP000029264"/>
    </source>
</evidence>
<dbReference type="PANTHER" id="PTHR30385:SF7">
    <property type="entry name" value="RNA POLYMERASE SIGMA FACTOR FLIA"/>
    <property type="match status" value="1"/>
</dbReference>
<dbReference type="Pfam" id="PF04545">
    <property type="entry name" value="Sigma70_r4"/>
    <property type="match status" value="1"/>
</dbReference>
<reference evidence="6 7" key="1">
    <citation type="submission" date="2014-06" db="EMBL/GenBank/DDBJ databases">
        <title>Shewanella sp. YQH10.</title>
        <authorList>
            <person name="Liu Y."/>
            <person name="Zeng R."/>
        </authorList>
    </citation>
    <scope>NUCLEOTIDE SEQUENCE [LARGE SCALE GENOMIC DNA]</scope>
    <source>
        <strain evidence="6 7">YQH10</strain>
    </source>
</reference>
<keyword evidence="2" id="KW-0731">Sigma factor</keyword>
<dbReference type="PANTHER" id="PTHR30385">
    <property type="entry name" value="SIGMA FACTOR F FLAGELLAR"/>
    <property type="match status" value="1"/>
</dbReference>
<dbReference type="InterPro" id="IPR012845">
    <property type="entry name" value="RNA_pol_sigma_FliA_WhiG"/>
</dbReference>
<evidence type="ECO:0000256" key="4">
    <source>
        <dbReference type="ARBA" id="ARBA00023163"/>
    </source>
</evidence>
<dbReference type="InterPro" id="IPR013325">
    <property type="entry name" value="RNA_pol_sigma_r2"/>
</dbReference>